<dbReference type="AlphaFoldDB" id="A0A3A4PCS3"/>
<feature type="domain" description="Glycine zipper" evidence="2">
    <location>
        <begin position="49"/>
        <end position="90"/>
    </location>
</feature>
<evidence type="ECO:0000259" key="2">
    <source>
        <dbReference type="Pfam" id="PF13488"/>
    </source>
</evidence>
<evidence type="ECO:0000256" key="1">
    <source>
        <dbReference type="SAM" id="Phobius"/>
    </source>
</evidence>
<comment type="caution">
    <text evidence="3">The sequence shown here is derived from an EMBL/GenBank/DDBJ whole genome shotgun (WGS) entry which is preliminary data.</text>
</comment>
<dbReference type="Proteomes" id="UP000265882">
    <property type="component" value="Unassembled WGS sequence"/>
</dbReference>
<proteinExistence type="predicted"/>
<keyword evidence="1" id="KW-0812">Transmembrane</keyword>
<protein>
    <recommendedName>
        <fullName evidence="2">Glycine zipper domain-containing protein</fullName>
    </recommendedName>
</protein>
<accession>A0A3A4PCS3</accession>
<name>A0A3A4PCS3_ABYX5</name>
<reference evidence="3 4" key="1">
    <citation type="journal article" date="2017" name="ISME J.">
        <title>Energy and carbon metabolisms in a deep terrestrial subsurface fluid microbial community.</title>
        <authorList>
            <person name="Momper L."/>
            <person name="Jungbluth S.P."/>
            <person name="Lee M.D."/>
            <person name="Amend J.P."/>
        </authorList>
    </citation>
    <scope>NUCLEOTIDE SEQUENCE [LARGE SCALE GENOMIC DNA]</scope>
    <source>
        <strain evidence="3">SURF_5</strain>
    </source>
</reference>
<dbReference type="InterPro" id="IPR039567">
    <property type="entry name" value="Gly-zipper"/>
</dbReference>
<evidence type="ECO:0000313" key="4">
    <source>
        <dbReference type="Proteomes" id="UP000265882"/>
    </source>
</evidence>
<keyword evidence="1" id="KW-1133">Transmembrane helix</keyword>
<feature type="transmembrane region" description="Helical" evidence="1">
    <location>
        <begin position="72"/>
        <end position="91"/>
    </location>
</feature>
<keyword evidence="1" id="KW-0472">Membrane</keyword>
<dbReference type="Pfam" id="PF13488">
    <property type="entry name" value="Gly-zipper_Omp"/>
    <property type="match status" value="1"/>
</dbReference>
<sequence length="221" mass="23788">MHIFPCLTTNSKRRDKMNTKIISIVLCIALVLPVFACETVTEERRGTAIGAGVGGATGAIAGAAIGDSTTSAVVGGLLGALVGGAIGYYAYDRERDQDETARLYDYEPAVEGRVLNIEEASAVPQTVRPGEEVDLRMTYAVLTPSPGEMSEITEIREIRHDGQLVGRPTVTVDRAGGTYTSSIPLRLPRDAEPGVYQVTETIESDFGRDTRETSFTVTQRF</sequence>
<dbReference type="EMBL" id="QZKU01000018">
    <property type="protein sequence ID" value="RJP25784.1"/>
    <property type="molecule type" value="Genomic_DNA"/>
</dbReference>
<gene>
    <name evidence="3" type="ORF">C4520_01825</name>
</gene>
<evidence type="ECO:0000313" key="3">
    <source>
        <dbReference type="EMBL" id="RJP25784.1"/>
    </source>
</evidence>
<organism evidence="3 4">
    <name type="scientific">Abyssobacteria bacterium (strain SURF_5)</name>
    <dbReference type="NCBI Taxonomy" id="2093360"/>
    <lineage>
        <taxon>Bacteria</taxon>
        <taxon>Pseudomonadati</taxon>
        <taxon>Candidatus Hydrogenedentota</taxon>
        <taxon>Candidatus Abyssobacteria</taxon>
    </lineage>
</organism>